<evidence type="ECO:0000313" key="2">
    <source>
        <dbReference type="EMBL" id="ORY55057.1"/>
    </source>
</evidence>
<feature type="region of interest" description="Disordered" evidence="1">
    <location>
        <begin position="1"/>
        <end position="24"/>
    </location>
</feature>
<feature type="compositionally biased region" description="Basic and acidic residues" evidence="1">
    <location>
        <begin position="165"/>
        <end position="183"/>
    </location>
</feature>
<evidence type="ECO:0000313" key="3">
    <source>
        <dbReference type="Proteomes" id="UP000193920"/>
    </source>
</evidence>
<dbReference type="EMBL" id="MCOG01000080">
    <property type="protein sequence ID" value="ORY55057.1"/>
    <property type="molecule type" value="Genomic_DNA"/>
</dbReference>
<keyword evidence="3" id="KW-1185">Reference proteome</keyword>
<protein>
    <submittedName>
        <fullName evidence="2">Uncharacterized protein</fullName>
    </submittedName>
</protein>
<organism evidence="2 3">
    <name type="scientific">Neocallimastix californiae</name>
    <dbReference type="NCBI Taxonomy" id="1754190"/>
    <lineage>
        <taxon>Eukaryota</taxon>
        <taxon>Fungi</taxon>
        <taxon>Fungi incertae sedis</taxon>
        <taxon>Chytridiomycota</taxon>
        <taxon>Chytridiomycota incertae sedis</taxon>
        <taxon>Neocallimastigomycetes</taxon>
        <taxon>Neocallimastigales</taxon>
        <taxon>Neocallimastigaceae</taxon>
        <taxon>Neocallimastix</taxon>
    </lineage>
</organism>
<reference evidence="2 3" key="1">
    <citation type="submission" date="2016-08" db="EMBL/GenBank/DDBJ databases">
        <title>A Parts List for Fungal Cellulosomes Revealed by Comparative Genomics.</title>
        <authorList>
            <consortium name="DOE Joint Genome Institute"/>
            <person name="Haitjema C.H."/>
            <person name="Gilmore S.P."/>
            <person name="Henske J.K."/>
            <person name="Solomon K.V."/>
            <person name="De Groot R."/>
            <person name="Kuo A."/>
            <person name="Mondo S.J."/>
            <person name="Salamov A.A."/>
            <person name="Labutti K."/>
            <person name="Zhao Z."/>
            <person name="Chiniquy J."/>
            <person name="Barry K."/>
            <person name="Brewer H.M."/>
            <person name="Purvine S.O."/>
            <person name="Wright A.T."/>
            <person name="Boxma B."/>
            <person name="Van Alen T."/>
            <person name="Hackstein J.H."/>
            <person name="Baker S.E."/>
            <person name="Grigoriev I.V."/>
            <person name="O'Malley M.A."/>
        </authorList>
    </citation>
    <scope>NUCLEOTIDE SEQUENCE [LARGE SCALE GENOMIC DNA]</scope>
    <source>
        <strain evidence="2 3">G1</strain>
    </source>
</reference>
<gene>
    <name evidence="2" type="ORF">LY90DRAFT_507296</name>
</gene>
<proteinExistence type="predicted"/>
<accession>A0A1Y2D780</accession>
<dbReference type="STRING" id="1754190.A0A1Y2D780"/>
<dbReference type="Proteomes" id="UP000193920">
    <property type="component" value="Unassembled WGS sequence"/>
</dbReference>
<dbReference type="OrthoDB" id="10531610at2759"/>
<feature type="compositionally biased region" description="Low complexity" evidence="1">
    <location>
        <begin position="154"/>
        <end position="163"/>
    </location>
</feature>
<feature type="compositionally biased region" description="Low complexity" evidence="1">
    <location>
        <begin position="184"/>
        <end position="197"/>
    </location>
</feature>
<comment type="caution">
    <text evidence="2">The sequence shown here is derived from an EMBL/GenBank/DDBJ whole genome shotgun (WGS) entry which is preliminary data.</text>
</comment>
<feature type="compositionally biased region" description="Basic and acidic residues" evidence="1">
    <location>
        <begin position="11"/>
        <end position="20"/>
    </location>
</feature>
<evidence type="ECO:0000256" key="1">
    <source>
        <dbReference type="SAM" id="MobiDB-lite"/>
    </source>
</evidence>
<sequence length="280" mass="32503">MNIILDGNDGNNHEKNKDTSDQLNNKRMKSITSHLKDLSLNTTSGRSSGSFFNNLDRNSFNLSNNNIINNNIKNRKEIRSFQTSSSDFIINSSSESLKDKSEYILWNKNINLSNFNNKNYQLNNEYSEEEESDPFESISDLTVSSDEREQHSFINKINKKSNSPNERHTNKSSKEKKNHDRTRNSSNISLNSNSTFTSTITTETNTTNASNITSETDNYQDNITYAELLNNPMKKYEIYQMEKSHNQLMKSWLSFETKIHSNLNKFIKNDFIDLYDYLCQ</sequence>
<name>A0A1Y2D780_9FUNG</name>
<feature type="region of interest" description="Disordered" evidence="1">
    <location>
        <begin position="143"/>
        <end position="197"/>
    </location>
</feature>
<dbReference type="AlphaFoldDB" id="A0A1Y2D780"/>